<dbReference type="AlphaFoldDB" id="A0A498KP68"/>
<dbReference type="STRING" id="3750.A0A498KP68"/>
<reference evidence="1 2" key="1">
    <citation type="submission" date="2018-10" db="EMBL/GenBank/DDBJ databases">
        <title>A high-quality apple genome assembly.</title>
        <authorList>
            <person name="Hu J."/>
        </authorList>
    </citation>
    <scope>NUCLEOTIDE SEQUENCE [LARGE SCALE GENOMIC DNA]</scope>
    <source>
        <strain evidence="2">cv. HFTH1</strain>
        <tissue evidence="1">Young leaf</tissue>
    </source>
</reference>
<sequence>MTLNFVLLNRSLFWDSESERNYLSTNSGQNGVLPNHRYCTAVDISNNEITVLVNEQREGSDMSTRSYKLLNSGK</sequence>
<comment type="caution">
    <text evidence="1">The sequence shown here is derived from an EMBL/GenBank/DDBJ whole genome shotgun (WGS) entry which is preliminary data.</text>
</comment>
<dbReference type="Proteomes" id="UP000290289">
    <property type="component" value="Unassembled WGS sequence"/>
</dbReference>
<dbReference type="EMBL" id="RDQH01000296">
    <property type="protein sequence ID" value="RXI09598.1"/>
    <property type="molecule type" value="Genomic_DNA"/>
</dbReference>
<organism evidence="1 2">
    <name type="scientific">Malus domestica</name>
    <name type="common">Apple</name>
    <name type="synonym">Pyrus malus</name>
    <dbReference type="NCBI Taxonomy" id="3750"/>
    <lineage>
        <taxon>Eukaryota</taxon>
        <taxon>Viridiplantae</taxon>
        <taxon>Streptophyta</taxon>
        <taxon>Embryophyta</taxon>
        <taxon>Tracheophyta</taxon>
        <taxon>Spermatophyta</taxon>
        <taxon>Magnoliopsida</taxon>
        <taxon>eudicotyledons</taxon>
        <taxon>Gunneridae</taxon>
        <taxon>Pentapetalae</taxon>
        <taxon>rosids</taxon>
        <taxon>fabids</taxon>
        <taxon>Rosales</taxon>
        <taxon>Rosaceae</taxon>
        <taxon>Amygdaloideae</taxon>
        <taxon>Maleae</taxon>
        <taxon>Malus</taxon>
    </lineage>
</organism>
<gene>
    <name evidence="1" type="ORF">DVH24_034789</name>
</gene>
<name>A0A498KP68_MALDO</name>
<keyword evidence="2" id="KW-1185">Reference proteome</keyword>
<evidence type="ECO:0000313" key="2">
    <source>
        <dbReference type="Proteomes" id="UP000290289"/>
    </source>
</evidence>
<protein>
    <submittedName>
        <fullName evidence="1">Uncharacterized protein</fullName>
    </submittedName>
</protein>
<evidence type="ECO:0000313" key="1">
    <source>
        <dbReference type="EMBL" id="RXI09598.1"/>
    </source>
</evidence>
<proteinExistence type="predicted"/>
<accession>A0A498KP68</accession>